<protein>
    <submittedName>
        <fullName evidence="1">Uncharacterized protein</fullName>
    </submittedName>
</protein>
<organism evidence="1">
    <name type="scientific">Anguilla anguilla</name>
    <name type="common">European freshwater eel</name>
    <name type="synonym">Muraena anguilla</name>
    <dbReference type="NCBI Taxonomy" id="7936"/>
    <lineage>
        <taxon>Eukaryota</taxon>
        <taxon>Metazoa</taxon>
        <taxon>Chordata</taxon>
        <taxon>Craniata</taxon>
        <taxon>Vertebrata</taxon>
        <taxon>Euteleostomi</taxon>
        <taxon>Actinopterygii</taxon>
        <taxon>Neopterygii</taxon>
        <taxon>Teleostei</taxon>
        <taxon>Anguilliformes</taxon>
        <taxon>Anguillidae</taxon>
        <taxon>Anguilla</taxon>
    </lineage>
</organism>
<dbReference type="AlphaFoldDB" id="A0A0E9QKQ1"/>
<evidence type="ECO:0000313" key="1">
    <source>
        <dbReference type="EMBL" id="JAH16915.1"/>
    </source>
</evidence>
<accession>A0A0E9QKQ1</accession>
<reference evidence="1" key="1">
    <citation type="submission" date="2014-11" db="EMBL/GenBank/DDBJ databases">
        <authorList>
            <person name="Amaro Gonzalez C."/>
        </authorList>
    </citation>
    <scope>NUCLEOTIDE SEQUENCE</scope>
</reference>
<proteinExistence type="predicted"/>
<dbReference type="EMBL" id="GBXM01091662">
    <property type="protein sequence ID" value="JAH16915.1"/>
    <property type="molecule type" value="Transcribed_RNA"/>
</dbReference>
<name>A0A0E9QKQ1_ANGAN</name>
<reference evidence="1" key="2">
    <citation type="journal article" date="2015" name="Fish Shellfish Immunol.">
        <title>Early steps in the European eel (Anguilla anguilla)-Vibrio vulnificus interaction in the gills: Role of the RtxA13 toxin.</title>
        <authorList>
            <person name="Callol A."/>
            <person name="Pajuelo D."/>
            <person name="Ebbesson L."/>
            <person name="Teles M."/>
            <person name="MacKenzie S."/>
            <person name="Amaro C."/>
        </authorList>
    </citation>
    <scope>NUCLEOTIDE SEQUENCE</scope>
</reference>
<sequence length="36" mass="4071">MFSSVLFKKGTACMLLIDPDDSLYAVKDILDTYRSL</sequence>